<evidence type="ECO:0000313" key="3">
    <source>
        <dbReference type="Proteomes" id="UP001458880"/>
    </source>
</evidence>
<dbReference type="EMBL" id="JASPKY010000053">
    <property type="protein sequence ID" value="KAK9744972.1"/>
    <property type="molecule type" value="Genomic_DNA"/>
</dbReference>
<keyword evidence="3" id="KW-1185">Reference proteome</keyword>
<dbReference type="AlphaFoldDB" id="A0AAW1MFD9"/>
<gene>
    <name evidence="2" type="ORF">QE152_g7306</name>
</gene>
<evidence type="ECO:0000313" key="2">
    <source>
        <dbReference type="EMBL" id="KAK9744972.1"/>
    </source>
</evidence>
<comment type="caution">
    <text evidence="2">The sequence shown here is derived from an EMBL/GenBank/DDBJ whole genome shotgun (WGS) entry which is preliminary data.</text>
</comment>
<dbReference type="Pfam" id="PF13843">
    <property type="entry name" value="DDE_Tnp_1_7"/>
    <property type="match status" value="1"/>
</dbReference>
<reference evidence="2 3" key="1">
    <citation type="journal article" date="2024" name="BMC Genomics">
        <title>De novo assembly and annotation of Popillia japonica's genome with initial clues to its potential as an invasive pest.</title>
        <authorList>
            <person name="Cucini C."/>
            <person name="Boschi S."/>
            <person name="Funari R."/>
            <person name="Cardaioli E."/>
            <person name="Iannotti N."/>
            <person name="Marturano G."/>
            <person name="Paoli F."/>
            <person name="Bruttini M."/>
            <person name="Carapelli A."/>
            <person name="Frati F."/>
            <person name="Nardi F."/>
        </authorList>
    </citation>
    <scope>NUCLEOTIDE SEQUENCE [LARGE SCALE GENOMIC DNA]</scope>
    <source>
        <strain evidence="2">DMR45628</strain>
    </source>
</reference>
<protein>
    <submittedName>
        <fullName evidence="2">Transposase IS4</fullName>
    </submittedName>
</protein>
<organism evidence="2 3">
    <name type="scientific">Popillia japonica</name>
    <name type="common">Japanese beetle</name>
    <dbReference type="NCBI Taxonomy" id="7064"/>
    <lineage>
        <taxon>Eukaryota</taxon>
        <taxon>Metazoa</taxon>
        <taxon>Ecdysozoa</taxon>
        <taxon>Arthropoda</taxon>
        <taxon>Hexapoda</taxon>
        <taxon>Insecta</taxon>
        <taxon>Pterygota</taxon>
        <taxon>Neoptera</taxon>
        <taxon>Endopterygota</taxon>
        <taxon>Coleoptera</taxon>
        <taxon>Polyphaga</taxon>
        <taxon>Scarabaeiformia</taxon>
        <taxon>Scarabaeidae</taxon>
        <taxon>Rutelinae</taxon>
        <taxon>Popillia</taxon>
    </lineage>
</organism>
<dbReference type="Proteomes" id="UP001458880">
    <property type="component" value="Unassembled WGS sequence"/>
</dbReference>
<sequence>MYMPNKPAKYGLKIQCLTDVTNSNLYNAYIYTGKDSESFGLGGEEKKFLKPTQAVLRQAKPLFNSCRNITTDNWYSSIQLVDVLGNNNWTYVGTVKKQNKAKIPPSFQPNKKRVENSTLYGFRKNANFLRWESWKTGMHNRRFNDPNNKKPEIISYYNENKGGVDSLDEKCSKTPRVAALDVIFVIFFRLLDISVVNSYILHQCYKNNPIIKEKSVFGMRLAMQLVEDHMRRRRRLTMTVIPRELRTTIGRILGVPDPQEEAGKDDLILEKRKICHLCPSKKRRMTKYLCLSCKKPVCLQCTKPVCNNCAQK</sequence>
<accession>A0AAW1MFD9</accession>
<dbReference type="PANTHER" id="PTHR46599">
    <property type="entry name" value="PIGGYBAC TRANSPOSABLE ELEMENT-DERIVED PROTEIN 4"/>
    <property type="match status" value="1"/>
</dbReference>
<dbReference type="PANTHER" id="PTHR46599:SF6">
    <property type="entry name" value="DUAL SPECIFICITY PHOSPHATASE 26"/>
    <property type="match status" value="1"/>
</dbReference>
<evidence type="ECO:0000259" key="1">
    <source>
        <dbReference type="Pfam" id="PF13843"/>
    </source>
</evidence>
<dbReference type="InterPro" id="IPR029526">
    <property type="entry name" value="PGBD"/>
</dbReference>
<name>A0AAW1MFD9_POPJA</name>
<feature type="domain" description="PiggyBac transposable element-derived protein" evidence="1">
    <location>
        <begin position="2"/>
        <end position="199"/>
    </location>
</feature>
<proteinExistence type="predicted"/>